<evidence type="ECO:0000259" key="1">
    <source>
        <dbReference type="Pfam" id="PF01909"/>
    </source>
</evidence>
<dbReference type="EMBL" id="MGAC01000027">
    <property type="protein sequence ID" value="OGK37912.1"/>
    <property type="molecule type" value="Genomic_DNA"/>
</dbReference>
<dbReference type="AlphaFoldDB" id="A0A1F7I3P6"/>
<protein>
    <recommendedName>
        <fullName evidence="1">Polymerase nucleotidyl transferase domain-containing protein</fullName>
    </recommendedName>
</protein>
<dbReference type="Proteomes" id="UP000176803">
    <property type="component" value="Unassembled WGS sequence"/>
</dbReference>
<dbReference type="Gene3D" id="3.30.460.10">
    <property type="entry name" value="Beta Polymerase, domain 2"/>
    <property type="match status" value="1"/>
</dbReference>
<name>A0A1F7I3P6_9BACT</name>
<dbReference type="PANTHER" id="PTHR43449">
    <property type="entry name" value="NUCLEOTIDYLTRANSFERASE"/>
    <property type="match status" value="1"/>
</dbReference>
<dbReference type="Pfam" id="PF01909">
    <property type="entry name" value="NTP_transf_2"/>
    <property type="match status" value="1"/>
</dbReference>
<organism evidence="2 3">
    <name type="scientific">Candidatus Roizmanbacteria bacterium RIFCSPHIGHO2_12_FULL_41_11</name>
    <dbReference type="NCBI Taxonomy" id="1802052"/>
    <lineage>
        <taxon>Bacteria</taxon>
        <taxon>Candidatus Roizmaniibacteriota</taxon>
    </lineage>
</organism>
<gene>
    <name evidence="2" type="ORF">A3F03_01140</name>
</gene>
<dbReference type="SUPFAM" id="SSF81301">
    <property type="entry name" value="Nucleotidyltransferase"/>
    <property type="match status" value="1"/>
</dbReference>
<sequence length="102" mass="11099">MSNAISKAQLFVDKVKASGIFVSKASVFGSHARGKAKNYSDIDVCIVSPSFGKDYIKEMVMLRQISLTIDSRIEPIPLSPSDFSDPLGTLASQIRTHSLPLK</sequence>
<comment type="caution">
    <text evidence="2">The sequence shown here is derived from an EMBL/GenBank/DDBJ whole genome shotgun (WGS) entry which is preliminary data.</text>
</comment>
<accession>A0A1F7I3P6</accession>
<dbReference type="InterPro" id="IPR043519">
    <property type="entry name" value="NT_sf"/>
</dbReference>
<dbReference type="CDD" id="cd05403">
    <property type="entry name" value="NT_KNTase_like"/>
    <property type="match status" value="1"/>
</dbReference>
<proteinExistence type="predicted"/>
<evidence type="ECO:0000313" key="2">
    <source>
        <dbReference type="EMBL" id="OGK37912.1"/>
    </source>
</evidence>
<reference evidence="2 3" key="1">
    <citation type="journal article" date="2016" name="Nat. Commun.">
        <title>Thousands of microbial genomes shed light on interconnected biogeochemical processes in an aquifer system.</title>
        <authorList>
            <person name="Anantharaman K."/>
            <person name="Brown C.T."/>
            <person name="Hug L.A."/>
            <person name="Sharon I."/>
            <person name="Castelle C.J."/>
            <person name="Probst A.J."/>
            <person name="Thomas B.C."/>
            <person name="Singh A."/>
            <person name="Wilkins M.J."/>
            <person name="Karaoz U."/>
            <person name="Brodie E.L."/>
            <person name="Williams K.H."/>
            <person name="Hubbard S.S."/>
            <person name="Banfield J.F."/>
        </authorList>
    </citation>
    <scope>NUCLEOTIDE SEQUENCE [LARGE SCALE GENOMIC DNA]</scope>
</reference>
<feature type="domain" description="Polymerase nucleotidyl transferase" evidence="1">
    <location>
        <begin position="19"/>
        <end position="53"/>
    </location>
</feature>
<dbReference type="InterPro" id="IPR002934">
    <property type="entry name" value="Polymerase_NTP_transf_dom"/>
</dbReference>
<dbReference type="GO" id="GO:0016779">
    <property type="term" value="F:nucleotidyltransferase activity"/>
    <property type="evidence" value="ECO:0007669"/>
    <property type="project" value="InterPro"/>
</dbReference>
<dbReference type="PANTHER" id="PTHR43449:SF1">
    <property type="entry name" value="POLYMERASE BETA NUCLEOTIDYLTRANSFERASE DOMAIN-CONTAINING PROTEIN"/>
    <property type="match status" value="1"/>
</dbReference>
<evidence type="ECO:0000313" key="3">
    <source>
        <dbReference type="Proteomes" id="UP000176803"/>
    </source>
</evidence>